<organism evidence="1 2">
    <name type="scientific">Desulfonispora thiosulfatigenes DSM 11270</name>
    <dbReference type="NCBI Taxonomy" id="656914"/>
    <lineage>
        <taxon>Bacteria</taxon>
        <taxon>Bacillati</taxon>
        <taxon>Bacillota</taxon>
        <taxon>Clostridia</taxon>
        <taxon>Eubacteriales</taxon>
        <taxon>Peptococcaceae</taxon>
        <taxon>Desulfonispora</taxon>
    </lineage>
</organism>
<dbReference type="RefSeq" id="WP_084052608.1">
    <property type="nucleotide sequence ID" value="NZ_FWWT01000013.1"/>
</dbReference>
<evidence type="ECO:0000313" key="2">
    <source>
        <dbReference type="Proteomes" id="UP000192731"/>
    </source>
</evidence>
<name>A0A1W1V0U5_DESTI</name>
<reference evidence="1 2" key="1">
    <citation type="submission" date="2017-04" db="EMBL/GenBank/DDBJ databases">
        <authorList>
            <person name="Afonso C.L."/>
            <person name="Miller P.J."/>
            <person name="Scott M.A."/>
            <person name="Spackman E."/>
            <person name="Goraichik I."/>
            <person name="Dimitrov K.M."/>
            <person name="Suarez D.L."/>
            <person name="Swayne D.E."/>
        </authorList>
    </citation>
    <scope>NUCLEOTIDE SEQUENCE [LARGE SCALE GENOMIC DNA]</scope>
    <source>
        <strain evidence="1 2">DSM 11270</strain>
    </source>
</reference>
<keyword evidence="2" id="KW-1185">Reference proteome</keyword>
<protein>
    <recommendedName>
        <fullName evidence="3">Transposase</fullName>
    </recommendedName>
</protein>
<dbReference type="Proteomes" id="UP000192731">
    <property type="component" value="Unassembled WGS sequence"/>
</dbReference>
<proteinExistence type="predicted"/>
<dbReference type="OrthoDB" id="1808615at2"/>
<dbReference type="EMBL" id="FWWT01000013">
    <property type="protein sequence ID" value="SMB86975.1"/>
    <property type="molecule type" value="Genomic_DNA"/>
</dbReference>
<dbReference type="AlphaFoldDB" id="A0A1W1V0U5"/>
<gene>
    <name evidence="1" type="ORF">SAMN00017405_1217</name>
</gene>
<sequence length="70" mass="8468">MSRKSNPVNVKKLSKKYNLDVTKVIQSWKDNITDTEISEALHIDLLKLMQIRQEIEDTHNREREKRKRNY</sequence>
<dbReference type="STRING" id="656914.SAMN00017405_1217"/>
<evidence type="ECO:0000313" key="1">
    <source>
        <dbReference type="EMBL" id="SMB86975.1"/>
    </source>
</evidence>
<accession>A0A1W1V0U5</accession>
<evidence type="ECO:0008006" key="3">
    <source>
        <dbReference type="Google" id="ProtNLM"/>
    </source>
</evidence>